<dbReference type="GO" id="GO:0003676">
    <property type="term" value="F:nucleic acid binding"/>
    <property type="evidence" value="ECO:0007669"/>
    <property type="project" value="InterPro"/>
</dbReference>
<protein>
    <submittedName>
        <fullName evidence="1">DNA polymerase III subunit epsilon</fullName>
    </submittedName>
</protein>
<evidence type="ECO:0000313" key="1">
    <source>
        <dbReference type="EMBL" id="EXI90483.1"/>
    </source>
</evidence>
<dbReference type="Gene3D" id="3.30.420.10">
    <property type="entry name" value="Ribonuclease H-like superfamily/Ribonuclease H"/>
    <property type="match status" value="1"/>
</dbReference>
<accession>A0A011P694</accession>
<comment type="caution">
    <text evidence="1">The sequence shown here is derived from an EMBL/GenBank/DDBJ whole genome shotgun (WGS) entry which is preliminary data.</text>
</comment>
<name>A0A011P694_ACCRE</name>
<dbReference type="SUPFAM" id="SSF53098">
    <property type="entry name" value="Ribonuclease H-like"/>
    <property type="match status" value="1"/>
</dbReference>
<gene>
    <name evidence="1" type="ORF">AW11_00838</name>
</gene>
<dbReference type="PATRIC" id="fig|1454004.3.peg.868"/>
<dbReference type="eggNOG" id="COG0847">
    <property type="taxonomic scope" value="Bacteria"/>
</dbReference>
<organism evidence="1 2">
    <name type="scientific">Accumulibacter regalis</name>
    <dbReference type="NCBI Taxonomy" id="522306"/>
    <lineage>
        <taxon>Bacteria</taxon>
        <taxon>Pseudomonadati</taxon>
        <taxon>Pseudomonadota</taxon>
        <taxon>Betaproteobacteria</taxon>
        <taxon>Candidatus Accumulibacter</taxon>
    </lineage>
</organism>
<dbReference type="AlphaFoldDB" id="A0A011P694"/>
<proteinExistence type="predicted"/>
<keyword evidence="2" id="KW-1185">Reference proteome</keyword>
<dbReference type="EMBL" id="JEMY01000006">
    <property type="protein sequence ID" value="EXI90483.1"/>
    <property type="molecule type" value="Genomic_DNA"/>
</dbReference>
<dbReference type="InterPro" id="IPR036397">
    <property type="entry name" value="RNaseH_sf"/>
</dbReference>
<dbReference type="STRING" id="1454004.AW11_00838"/>
<evidence type="ECO:0000313" key="2">
    <source>
        <dbReference type="Proteomes" id="UP000022141"/>
    </source>
</evidence>
<reference evidence="1" key="1">
    <citation type="submission" date="2014-02" db="EMBL/GenBank/DDBJ databases">
        <title>Expanding our view of genomic diversity in Candidatus Accumulibacter clades.</title>
        <authorList>
            <person name="Skennerton C.T."/>
            <person name="Barr J.J."/>
            <person name="Slater F.R."/>
            <person name="Bond P.L."/>
            <person name="Tyson G.W."/>
        </authorList>
    </citation>
    <scope>NUCLEOTIDE SEQUENCE [LARGE SCALE GENOMIC DNA]</scope>
</reference>
<dbReference type="Proteomes" id="UP000022141">
    <property type="component" value="Unassembled WGS sequence"/>
</dbReference>
<dbReference type="InterPro" id="IPR012337">
    <property type="entry name" value="RNaseH-like_sf"/>
</dbReference>
<sequence length="236" mass="25681">MVWLAKLFAGHDARAVPLTSEVQERLSAWRKLPAPDLTRSHYRSRYVLIDISIAGSDWKGGPLGSIGALALVDGLIDFQDALHLAMVHPAADAGQSLAEPPPATPISGEQRRAALLSLLGFVGKAPLVAYHASFVARRIERALAEALDVELKLPWIDLAWVMAGLFGELGEKSAQMDAWLEHFGIDSVQRHNPVSDAYATAQLLQLTLARAAHKGFETPASLIEIEKARRHLYQSG</sequence>